<dbReference type="STRING" id="234267.Acid_7749"/>
<keyword evidence="1" id="KW-0472">Membrane</keyword>
<accession>Q01NX3</accession>
<name>Q01NX3_SOLUE</name>
<reference evidence="3" key="1">
    <citation type="submission" date="2006-10" db="EMBL/GenBank/DDBJ databases">
        <title>Complete sequence of Solibacter usitatus Ellin6076.</title>
        <authorList>
            <consortium name="US DOE Joint Genome Institute"/>
            <person name="Copeland A."/>
            <person name="Lucas S."/>
            <person name="Lapidus A."/>
            <person name="Barry K."/>
            <person name="Detter J.C."/>
            <person name="Glavina del Rio T."/>
            <person name="Hammon N."/>
            <person name="Israni S."/>
            <person name="Dalin E."/>
            <person name="Tice H."/>
            <person name="Pitluck S."/>
            <person name="Thompson L.S."/>
            <person name="Brettin T."/>
            <person name="Bruce D."/>
            <person name="Han C."/>
            <person name="Tapia R."/>
            <person name="Gilna P."/>
            <person name="Schmutz J."/>
            <person name="Larimer F."/>
            <person name="Land M."/>
            <person name="Hauser L."/>
            <person name="Kyrpides N."/>
            <person name="Mikhailova N."/>
            <person name="Janssen P.H."/>
            <person name="Kuske C.R."/>
            <person name="Richardson P."/>
        </authorList>
    </citation>
    <scope>NUCLEOTIDE SEQUENCE</scope>
    <source>
        <strain evidence="3">Ellin6076</strain>
    </source>
</reference>
<evidence type="ECO:0000259" key="2">
    <source>
        <dbReference type="Pfam" id="PF07811"/>
    </source>
</evidence>
<proteinExistence type="predicted"/>
<sequence>MRRPRSGQASIEFALMYGAVILPLTFMVVFISQMLWVWHSVVDFTRDGAIYATTHCWMGDGSNVISYMSTHVPRMIDMDKFQTGAAGLQVDYFSQDPATGQLAPFTCASGAECSSSCVPDAVTVSVTSYQFTRGLATFFKLPPVTIPPFATSMPMQSAGCDEAGNCLP</sequence>
<dbReference type="AlphaFoldDB" id="Q01NX3"/>
<dbReference type="Pfam" id="PF07811">
    <property type="entry name" value="TadE"/>
    <property type="match status" value="1"/>
</dbReference>
<keyword evidence="1" id="KW-0812">Transmembrane</keyword>
<evidence type="ECO:0000313" key="3">
    <source>
        <dbReference type="EMBL" id="ABJ88647.1"/>
    </source>
</evidence>
<dbReference type="KEGG" id="sus:Acid_7749"/>
<protein>
    <recommendedName>
        <fullName evidence="2">TadE-like domain-containing protein</fullName>
    </recommendedName>
</protein>
<evidence type="ECO:0000256" key="1">
    <source>
        <dbReference type="SAM" id="Phobius"/>
    </source>
</evidence>
<feature type="domain" description="TadE-like" evidence="2">
    <location>
        <begin position="7"/>
        <end position="49"/>
    </location>
</feature>
<gene>
    <name evidence="3" type="ordered locus">Acid_7749</name>
</gene>
<organism evidence="3">
    <name type="scientific">Solibacter usitatus (strain Ellin6076)</name>
    <dbReference type="NCBI Taxonomy" id="234267"/>
    <lineage>
        <taxon>Bacteria</taxon>
        <taxon>Pseudomonadati</taxon>
        <taxon>Acidobacteriota</taxon>
        <taxon>Terriglobia</taxon>
        <taxon>Bryobacterales</taxon>
        <taxon>Solibacteraceae</taxon>
        <taxon>Candidatus Solibacter</taxon>
    </lineage>
</organism>
<keyword evidence="1" id="KW-1133">Transmembrane helix</keyword>
<dbReference type="InterPro" id="IPR012495">
    <property type="entry name" value="TadE-like_dom"/>
</dbReference>
<dbReference type="InParanoid" id="Q01NX3"/>
<dbReference type="EMBL" id="CP000473">
    <property type="protein sequence ID" value="ABJ88647.1"/>
    <property type="molecule type" value="Genomic_DNA"/>
</dbReference>
<feature type="transmembrane region" description="Helical" evidence="1">
    <location>
        <begin position="12"/>
        <end position="38"/>
    </location>
</feature>
<dbReference type="OrthoDB" id="128987at2"/>
<dbReference type="HOGENOM" id="CLU_1585397_0_0_0"/>